<gene>
    <name evidence="1" type="ORF">HBO33_28300</name>
</gene>
<reference evidence="1 2" key="1">
    <citation type="journal article" date="2020" name="Front. Microbiol.">
        <title>Genetic Organization of the aprX-lipA2 Operon Affects the Proteolytic Potential of Pseudomonas Species in Milk.</title>
        <authorList>
            <person name="Maier C."/>
            <person name="Huptas C."/>
            <person name="von Neubeck M."/>
            <person name="Scherer S."/>
            <person name="Wenning M."/>
            <person name="Lucking G."/>
        </authorList>
    </citation>
    <scope>NUCLEOTIDE SEQUENCE [LARGE SCALE GENOMIC DNA]</scope>
    <source>
        <strain evidence="1 2">G4779</strain>
    </source>
</reference>
<dbReference type="Proteomes" id="UP000542111">
    <property type="component" value="Unassembled WGS sequence"/>
</dbReference>
<dbReference type="EMBL" id="JAAQYP010000077">
    <property type="protein sequence ID" value="NNA99049.1"/>
    <property type="molecule type" value="Genomic_DNA"/>
</dbReference>
<proteinExistence type="predicted"/>
<accession>A0A7Y1QPJ6</accession>
<dbReference type="RefSeq" id="WP_169899170.1">
    <property type="nucleotide sequence ID" value="NZ_JAAQYP010000077.1"/>
</dbReference>
<protein>
    <submittedName>
        <fullName evidence="1">Uncharacterized protein</fullName>
    </submittedName>
</protein>
<name>A0A7Y1QPJ6_9PSED</name>
<sequence>MVDWSKLEKIQTPQDLTDQINLDQARAYLKETDWHVFALLEDETPIPSDIKVARTAARATINQLAPSPAS</sequence>
<organism evidence="1 2">
    <name type="scientific">Pseudomonas gessardii</name>
    <dbReference type="NCBI Taxonomy" id="78544"/>
    <lineage>
        <taxon>Bacteria</taxon>
        <taxon>Pseudomonadati</taxon>
        <taxon>Pseudomonadota</taxon>
        <taxon>Gammaproteobacteria</taxon>
        <taxon>Pseudomonadales</taxon>
        <taxon>Pseudomonadaceae</taxon>
        <taxon>Pseudomonas</taxon>
    </lineage>
</organism>
<evidence type="ECO:0000313" key="1">
    <source>
        <dbReference type="EMBL" id="NNA99049.1"/>
    </source>
</evidence>
<evidence type="ECO:0000313" key="2">
    <source>
        <dbReference type="Proteomes" id="UP000542111"/>
    </source>
</evidence>
<comment type="caution">
    <text evidence="1">The sequence shown here is derived from an EMBL/GenBank/DDBJ whole genome shotgun (WGS) entry which is preliminary data.</text>
</comment>
<dbReference type="AlphaFoldDB" id="A0A7Y1QPJ6"/>